<dbReference type="Pfam" id="PF00076">
    <property type="entry name" value="RRM_1"/>
    <property type="match status" value="1"/>
</dbReference>
<feature type="domain" description="RRM" evidence="2">
    <location>
        <begin position="33"/>
        <end position="86"/>
    </location>
</feature>
<reference evidence="3 4" key="1">
    <citation type="submission" date="2015-03" db="EMBL/GenBank/DDBJ databases">
        <title>Draft genome of the nematode, Opisthorchis viverrini.</title>
        <authorList>
            <person name="Mitreva M."/>
        </authorList>
    </citation>
    <scope>NUCLEOTIDE SEQUENCE [LARGE SCALE GENOMIC DNA]</scope>
    <source>
        <strain evidence="3">Khon Kaen</strain>
    </source>
</reference>
<evidence type="ECO:0000256" key="1">
    <source>
        <dbReference type="PROSITE-ProRule" id="PRU00176"/>
    </source>
</evidence>
<dbReference type="InterPro" id="IPR035979">
    <property type="entry name" value="RBD_domain_sf"/>
</dbReference>
<name>A0A1S8WN13_OPIVI</name>
<dbReference type="AlphaFoldDB" id="A0A1S8WN13"/>
<evidence type="ECO:0000313" key="3">
    <source>
        <dbReference type="EMBL" id="OON15807.1"/>
    </source>
</evidence>
<evidence type="ECO:0000313" key="4">
    <source>
        <dbReference type="Proteomes" id="UP000243686"/>
    </source>
</evidence>
<evidence type="ECO:0000259" key="2">
    <source>
        <dbReference type="PROSITE" id="PS50102"/>
    </source>
</evidence>
<keyword evidence="4" id="KW-1185">Reference proteome</keyword>
<dbReference type="GO" id="GO:0003723">
    <property type="term" value="F:RNA binding"/>
    <property type="evidence" value="ECO:0007669"/>
    <property type="project" value="UniProtKB-UniRule"/>
</dbReference>
<dbReference type="Proteomes" id="UP000243686">
    <property type="component" value="Unassembled WGS sequence"/>
</dbReference>
<proteinExistence type="predicted"/>
<dbReference type="InterPro" id="IPR000504">
    <property type="entry name" value="RRM_dom"/>
</dbReference>
<dbReference type="SUPFAM" id="SSF54928">
    <property type="entry name" value="RNA-binding domain, RBD"/>
    <property type="match status" value="1"/>
</dbReference>
<sequence>TLSPAFTHTLTMFAQNKRGRRSEEPKEDIEPSPVIHLKELPPHTLEKDLLQLLDVYGQIREVAMMPQYNQALVEFTDESVAEHVVK</sequence>
<accession>A0A1S8WN13</accession>
<dbReference type="Gene3D" id="3.30.70.330">
    <property type="match status" value="1"/>
</dbReference>
<dbReference type="PROSITE" id="PS50102">
    <property type="entry name" value="RRM"/>
    <property type="match status" value="1"/>
</dbReference>
<keyword evidence="1" id="KW-0694">RNA-binding</keyword>
<dbReference type="InterPro" id="IPR012677">
    <property type="entry name" value="Nucleotide-bd_a/b_plait_sf"/>
</dbReference>
<gene>
    <name evidence="3" type="ORF">X801_08386</name>
</gene>
<feature type="non-terminal residue" evidence="3">
    <location>
        <position position="1"/>
    </location>
</feature>
<protein>
    <recommendedName>
        <fullName evidence="2">RRM domain-containing protein</fullName>
    </recommendedName>
</protein>
<feature type="non-terminal residue" evidence="3">
    <location>
        <position position="86"/>
    </location>
</feature>
<organism evidence="3 4">
    <name type="scientific">Opisthorchis viverrini</name>
    <name type="common">Southeast Asian liver fluke</name>
    <dbReference type="NCBI Taxonomy" id="6198"/>
    <lineage>
        <taxon>Eukaryota</taxon>
        <taxon>Metazoa</taxon>
        <taxon>Spiralia</taxon>
        <taxon>Lophotrochozoa</taxon>
        <taxon>Platyhelminthes</taxon>
        <taxon>Trematoda</taxon>
        <taxon>Digenea</taxon>
        <taxon>Opisthorchiida</taxon>
        <taxon>Opisthorchiata</taxon>
        <taxon>Opisthorchiidae</taxon>
        <taxon>Opisthorchis</taxon>
    </lineage>
</organism>
<dbReference type="EMBL" id="KV901216">
    <property type="protein sequence ID" value="OON15807.1"/>
    <property type="molecule type" value="Genomic_DNA"/>
</dbReference>